<dbReference type="PIRSF" id="PIRSF000370">
    <property type="entry name" value="QueE"/>
    <property type="match status" value="1"/>
</dbReference>
<dbReference type="KEGG" id="vai:BU251_01615"/>
<evidence type="ECO:0000256" key="5">
    <source>
        <dbReference type="ARBA" id="ARBA00023004"/>
    </source>
</evidence>
<dbReference type="PANTHER" id="PTHR42836">
    <property type="entry name" value="7-CARBOXY-7-DEAZAGUANINE SYNTHASE"/>
    <property type="match status" value="1"/>
</dbReference>
<dbReference type="EC" id="4.3.99.3" evidence="8"/>
<gene>
    <name evidence="8" type="primary">queE</name>
    <name evidence="10" type="ORF">BU251_01615</name>
</gene>
<dbReference type="Gene3D" id="3.20.20.70">
    <property type="entry name" value="Aldolase class I"/>
    <property type="match status" value="1"/>
</dbReference>
<organism evidence="10 11">
    <name type="scientific">Velamenicoccus archaeovorus</name>
    <dbReference type="NCBI Taxonomy" id="1930593"/>
    <lineage>
        <taxon>Bacteria</taxon>
        <taxon>Pseudomonadati</taxon>
        <taxon>Candidatus Omnitrophota</taxon>
        <taxon>Candidatus Velamenicoccus</taxon>
    </lineage>
</organism>
<dbReference type="GO" id="GO:0008616">
    <property type="term" value="P:tRNA queuosine(34) biosynthetic process"/>
    <property type="evidence" value="ECO:0007669"/>
    <property type="project" value="UniProtKB-UniRule"/>
</dbReference>
<evidence type="ECO:0000256" key="1">
    <source>
        <dbReference type="ARBA" id="ARBA00022485"/>
    </source>
</evidence>
<feature type="domain" description="Radical SAM core" evidence="9">
    <location>
        <begin position="18"/>
        <end position="223"/>
    </location>
</feature>
<keyword evidence="7 8" id="KW-0456">Lyase</keyword>
<reference evidence="10 11" key="1">
    <citation type="submission" date="2017-01" db="EMBL/GenBank/DDBJ databases">
        <title>First insights into the biology of 'candidatus Vampirococcus archaeovorus'.</title>
        <authorList>
            <person name="Kizina J."/>
            <person name="Jordan S."/>
            <person name="Stueber K."/>
            <person name="Reinhardt R."/>
            <person name="Harder J."/>
        </authorList>
    </citation>
    <scope>NUCLEOTIDE SEQUENCE [LARGE SCALE GENOMIC DNA]</scope>
    <source>
        <strain evidence="10 11">LiM</strain>
    </source>
</reference>
<dbReference type="SUPFAM" id="SSF102114">
    <property type="entry name" value="Radical SAM enzymes"/>
    <property type="match status" value="1"/>
</dbReference>
<keyword evidence="5 8" id="KW-0408">Iron</keyword>
<feature type="binding site" evidence="8">
    <location>
        <position position="27"/>
    </location>
    <ligand>
        <name>substrate</name>
    </ligand>
</feature>
<dbReference type="InterPro" id="IPR013785">
    <property type="entry name" value="Aldolase_TIM"/>
</dbReference>
<dbReference type="Proteomes" id="UP000287243">
    <property type="component" value="Chromosome"/>
</dbReference>
<comment type="similarity">
    <text evidence="8">Belongs to the radical SAM superfamily. 7-carboxy-7-deazaguanine synthase family.</text>
</comment>
<dbReference type="AlphaFoldDB" id="A0A410P2Z0"/>
<comment type="caution">
    <text evidence="8">Lacks conserved residue(s) required for the propagation of feature annotation.</text>
</comment>
<evidence type="ECO:0000256" key="3">
    <source>
        <dbReference type="ARBA" id="ARBA00022723"/>
    </source>
</evidence>
<accession>A0A410P2Z0</accession>
<feature type="binding site" evidence="8">
    <location>
        <position position="69"/>
    </location>
    <ligand>
        <name>substrate</name>
    </ligand>
</feature>
<comment type="cofactor">
    <cofactor evidence="8">
        <name>[4Fe-4S] cluster</name>
        <dbReference type="ChEBI" id="CHEBI:49883"/>
    </cofactor>
    <text evidence="8">Binds 1 [4Fe-4S] cluster. The cluster is coordinated with 3 cysteines and an exchangeable S-adenosyl-L-methionine.</text>
</comment>
<keyword evidence="1 8" id="KW-0004">4Fe-4S</keyword>
<dbReference type="GO" id="GO:0051539">
    <property type="term" value="F:4 iron, 4 sulfur cluster binding"/>
    <property type="evidence" value="ECO:0007669"/>
    <property type="project" value="UniProtKB-UniRule"/>
</dbReference>
<feature type="binding site" evidence="8">
    <location>
        <begin position="37"/>
        <end position="39"/>
    </location>
    <ligand>
        <name>S-adenosyl-L-methionine</name>
        <dbReference type="ChEBI" id="CHEBI:59789"/>
    </ligand>
</feature>
<comment type="pathway">
    <text evidence="8">Purine metabolism; 7-cyano-7-deazaguanine biosynthesis.</text>
</comment>
<evidence type="ECO:0000313" key="11">
    <source>
        <dbReference type="Proteomes" id="UP000287243"/>
    </source>
</evidence>
<name>A0A410P2Z0_VELA1</name>
<keyword evidence="4 8" id="KW-0460">Magnesium</keyword>
<dbReference type="InterPro" id="IPR058240">
    <property type="entry name" value="rSAM_sf"/>
</dbReference>
<dbReference type="InterPro" id="IPR007197">
    <property type="entry name" value="rSAM"/>
</dbReference>
<keyword evidence="11" id="KW-1185">Reference proteome</keyword>
<evidence type="ECO:0000256" key="8">
    <source>
        <dbReference type="HAMAP-Rule" id="MF_00917"/>
    </source>
</evidence>
<comment type="subunit">
    <text evidence="8">Homodimer.</text>
</comment>
<keyword evidence="2 8" id="KW-0949">S-adenosyl-L-methionine</keyword>
<evidence type="ECO:0000256" key="2">
    <source>
        <dbReference type="ARBA" id="ARBA00022691"/>
    </source>
</evidence>
<dbReference type="SFLD" id="SFLDS00029">
    <property type="entry name" value="Radical_SAM"/>
    <property type="match status" value="1"/>
</dbReference>
<dbReference type="UniPathway" id="UPA00391"/>
<feature type="binding site" evidence="8">
    <location>
        <begin position="12"/>
        <end position="14"/>
    </location>
    <ligand>
        <name>substrate</name>
    </ligand>
</feature>
<dbReference type="PROSITE" id="PS51918">
    <property type="entry name" value="RADICAL_SAM"/>
    <property type="match status" value="1"/>
</dbReference>
<dbReference type="CDD" id="cd01335">
    <property type="entry name" value="Radical_SAM"/>
    <property type="match status" value="1"/>
</dbReference>
<dbReference type="RefSeq" id="WP_128699155.1">
    <property type="nucleotide sequence ID" value="NZ_CP019384.1"/>
</dbReference>
<proteinExistence type="inferred from homology"/>
<feature type="binding site" evidence="8">
    <location>
        <position position="40"/>
    </location>
    <ligand>
        <name>Mg(2+)</name>
        <dbReference type="ChEBI" id="CHEBI:18420"/>
    </ligand>
</feature>
<evidence type="ECO:0000256" key="4">
    <source>
        <dbReference type="ARBA" id="ARBA00022842"/>
    </source>
</evidence>
<dbReference type="EMBL" id="CP019384">
    <property type="protein sequence ID" value="QAT16516.1"/>
    <property type="molecule type" value="Genomic_DNA"/>
</dbReference>
<feature type="binding site" evidence="8">
    <location>
        <position position="38"/>
    </location>
    <ligand>
        <name>[4Fe-4S] cluster</name>
        <dbReference type="ChEBI" id="CHEBI:49883"/>
        <note>4Fe-4S-S-AdoMet</note>
    </ligand>
</feature>
<keyword evidence="3 8" id="KW-0479">Metal-binding</keyword>
<protein>
    <recommendedName>
        <fullName evidence="8">7-carboxy-7-deazaguanine synthase</fullName>
        <shortName evidence="8">CDG synthase</shortName>
        <ecNumber evidence="8">4.3.99.3</ecNumber>
    </recommendedName>
    <alternativeName>
        <fullName evidence="8">Queuosine biosynthesis protein QueE</fullName>
    </alternativeName>
</protein>
<dbReference type="HAMAP" id="MF_00917">
    <property type="entry name" value="QueE"/>
    <property type="match status" value="1"/>
</dbReference>
<dbReference type="InterPro" id="IPR024924">
    <property type="entry name" value="7-CO-7-deazaguanine_synth-like"/>
</dbReference>
<comment type="cofactor">
    <cofactor evidence="8">
        <name>S-adenosyl-L-methionine</name>
        <dbReference type="ChEBI" id="CHEBI:59789"/>
    </cofactor>
    <text evidence="8">Binds 1 S-adenosyl-L-methionine per subunit.</text>
</comment>
<evidence type="ECO:0000259" key="9">
    <source>
        <dbReference type="PROSITE" id="PS51918"/>
    </source>
</evidence>
<feature type="binding site" evidence="8">
    <location>
        <position position="35"/>
    </location>
    <ligand>
        <name>[4Fe-4S] cluster</name>
        <dbReference type="ChEBI" id="CHEBI:49883"/>
        <note>4Fe-4S-S-AdoMet</note>
    </ligand>
</feature>
<evidence type="ECO:0000256" key="7">
    <source>
        <dbReference type="ARBA" id="ARBA00023239"/>
    </source>
</evidence>
<comment type="function">
    <text evidence="8">Catalyzes the complex heterocyclic radical-mediated conversion of 6-carboxy-5,6,7,8-tetrahydropterin (CPH4) to 7-carboxy-7-deazaguanine (CDG), a step common to the biosynthetic pathways of all 7-deazapurine-containing compounds.</text>
</comment>
<dbReference type="PANTHER" id="PTHR42836:SF1">
    <property type="entry name" value="7-CARBOXY-7-DEAZAGUANINE SYNTHASE"/>
    <property type="match status" value="1"/>
</dbReference>
<feature type="binding site" evidence="8">
    <location>
        <position position="71"/>
    </location>
    <ligand>
        <name>S-adenosyl-L-methionine</name>
        <dbReference type="ChEBI" id="CHEBI:59789"/>
    </ligand>
</feature>
<feature type="binding site" evidence="8">
    <location>
        <position position="31"/>
    </location>
    <ligand>
        <name>[4Fe-4S] cluster</name>
        <dbReference type="ChEBI" id="CHEBI:49883"/>
        <note>4Fe-4S-S-AdoMet</note>
    </ligand>
</feature>
<evidence type="ECO:0000256" key="6">
    <source>
        <dbReference type="ARBA" id="ARBA00023014"/>
    </source>
</evidence>
<keyword evidence="8" id="KW-0671">Queuosine biosynthesis</keyword>
<dbReference type="Pfam" id="PF04055">
    <property type="entry name" value="Radical_SAM"/>
    <property type="match status" value="1"/>
</dbReference>
<dbReference type="OrthoDB" id="9792276at2"/>
<keyword evidence="6 8" id="KW-0411">Iron-sulfur</keyword>
<dbReference type="GO" id="GO:1904047">
    <property type="term" value="F:S-adenosyl-L-methionine binding"/>
    <property type="evidence" value="ECO:0007669"/>
    <property type="project" value="UniProtKB-UniRule"/>
</dbReference>
<comment type="catalytic activity">
    <reaction evidence="8">
        <text>6-carboxy-5,6,7,8-tetrahydropterin + H(+) = 7-carboxy-7-carbaguanine + NH4(+)</text>
        <dbReference type="Rhea" id="RHEA:27974"/>
        <dbReference type="ChEBI" id="CHEBI:15378"/>
        <dbReference type="ChEBI" id="CHEBI:28938"/>
        <dbReference type="ChEBI" id="CHEBI:61032"/>
        <dbReference type="ChEBI" id="CHEBI:61036"/>
        <dbReference type="EC" id="4.3.99.3"/>
    </reaction>
</comment>
<evidence type="ECO:0000313" key="10">
    <source>
        <dbReference type="EMBL" id="QAT16516.1"/>
    </source>
</evidence>
<dbReference type="GO" id="GO:0000287">
    <property type="term" value="F:magnesium ion binding"/>
    <property type="evidence" value="ECO:0007669"/>
    <property type="project" value="UniProtKB-UniRule"/>
</dbReference>
<dbReference type="GO" id="GO:0016840">
    <property type="term" value="F:carbon-nitrogen lyase activity"/>
    <property type="evidence" value="ECO:0007669"/>
    <property type="project" value="UniProtKB-UniRule"/>
</dbReference>
<sequence>MKAKIAEIFESIQGEGLYTGERQVFIRFYGCNLSCSFCDTPLTHYREYTAESLRRQIAAYDGCHSISLTGGEPLVQAEFLVSFLPLLRQDRPKIYLETNGTLWREFSLVRDNVDIVAMDIKLPSSGGQKPFWDEHKKFLELAAAKDAFVKIVVGLSTQAQDIVASSVILASFSGRIPVVLQPVWQDMGPNVLEKMEAFKRLLAERGVNSVHILSQAHKLAGVK</sequence>
<comment type="cofactor">
    <cofactor evidence="8">
        <name>Mg(2+)</name>
        <dbReference type="ChEBI" id="CHEBI:18420"/>
    </cofactor>
</comment>